<evidence type="ECO:0008006" key="3">
    <source>
        <dbReference type="Google" id="ProtNLM"/>
    </source>
</evidence>
<proteinExistence type="predicted"/>
<evidence type="ECO:0000313" key="2">
    <source>
        <dbReference type="Proteomes" id="UP001307889"/>
    </source>
</evidence>
<name>A0ABN7AEL0_9HEMI</name>
<protein>
    <recommendedName>
        <fullName evidence="3">Secreted protein</fullName>
    </recommendedName>
</protein>
<dbReference type="Proteomes" id="UP001307889">
    <property type="component" value="Chromosome 2"/>
</dbReference>
<reference evidence="1 2" key="1">
    <citation type="submission" date="2023-09" db="EMBL/GenBank/DDBJ databases">
        <title>Nesidiocoris tenuis whole genome shotgun sequence.</title>
        <authorList>
            <person name="Shibata T."/>
            <person name="Shimoda M."/>
            <person name="Kobayashi T."/>
            <person name="Uehara T."/>
        </authorList>
    </citation>
    <scope>NUCLEOTIDE SEQUENCE [LARGE SCALE GENOMIC DNA]</scope>
    <source>
        <strain evidence="1 2">Japan</strain>
    </source>
</reference>
<keyword evidence="2" id="KW-1185">Reference proteome</keyword>
<dbReference type="EMBL" id="AP028910">
    <property type="protein sequence ID" value="BES90716.1"/>
    <property type="molecule type" value="Genomic_DNA"/>
</dbReference>
<accession>A0ABN7AEL0</accession>
<evidence type="ECO:0000313" key="1">
    <source>
        <dbReference type="EMBL" id="BES90716.1"/>
    </source>
</evidence>
<sequence length="124" mass="14030">MPRCLVLPIAWSIFSYQVHHHVHQGKLACAQRAVTKPFPKSPPGCPYMRDAMLKMGVSSIGAQMSTYQPERLVAEEYCNLRTPVEHPDASWTCAHKQNVRSPFRVLVFLLSEPPVQLIQIHALL</sequence>
<organism evidence="1 2">
    <name type="scientific">Nesidiocoris tenuis</name>
    <dbReference type="NCBI Taxonomy" id="355587"/>
    <lineage>
        <taxon>Eukaryota</taxon>
        <taxon>Metazoa</taxon>
        <taxon>Ecdysozoa</taxon>
        <taxon>Arthropoda</taxon>
        <taxon>Hexapoda</taxon>
        <taxon>Insecta</taxon>
        <taxon>Pterygota</taxon>
        <taxon>Neoptera</taxon>
        <taxon>Paraneoptera</taxon>
        <taxon>Hemiptera</taxon>
        <taxon>Heteroptera</taxon>
        <taxon>Panheteroptera</taxon>
        <taxon>Cimicomorpha</taxon>
        <taxon>Miridae</taxon>
        <taxon>Dicyphina</taxon>
        <taxon>Nesidiocoris</taxon>
    </lineage>
</organism>
<gene>
    <name evidence="1" type="ORF">NTJ_03524</name>
</gene>